<comment type="function">
    <text evidence="23">Lysosomal dipeptide uniporter that selectively exports lysine, arginine or histidine-containing dipeptides with a net positive charge from the lysosome lumen into the cytosol. Could play a role in a specific type of protein O-glycosylation indirectly regulating macrophages migration and tissue invasion. Also essential for liver homeostasis.</text>
</comment>
<feature type="transmembrane region" description="Helical" evidence="25">
    <location>
        <begin position="50"/>
        <end position="70"/>
    </location>
</feature>
<evidence type="ECO:0000256" key="6">
    <source>
        <dbReference type="ARBA" id="ARBA00023136"/>
    </source>
</evidence>
<comment type="catalytic activity">
    <reaction evidence="10">
        <text>L-alpha-aminoacyl-L-arginine(out) = L-alpha-aminoacyl-L-arginine(in)</text>
        <dbReference type="Rhea" id="RHEA:79367"/>
        <dbReference type="ChEBI" id="CHEBI:229968"/>
    </reaction>
</comment>
<feature type="domain" description="Major facilitator superfamily (MFS) profile" evidence="26">
    <location>
        <begin position="1"/>
        <end position="137"/>
    </location>
</feature>
<comment type="catalytic activity">
    <reaction evidence="17">
        <text>L-arginyl-glycine(out) = L-arginyl-glycine(in)</text>
        <dbReference type="Rhea" id="RHEA:79391"/>
        <dbReference type="ChEBI" id="CHEBI:229955"/>
    </reaction>
</comment>
<evidence type="ECO:0000256" key="24">
    <source>
        <dbReference type="ARBA" id="ARBA00046376"/>
    </source>
</evidence>
<dbReference type="InterPro" id="IPR020846">
    <property type="entry name" value="MFS_dom"/>
</dbReference>
<evidence type="ECO:0000256" key="16">
    <source>
        <dbReference type="ARBA" id="ARBA00044900"/>
    </source>
</evidence>
<dbReference type="PROSITE" id="PS50850">
    <property type="entry name" value="MFS"/>
    <property type="match status" value="1"/>
</dbReference>
<dbReference type="InterPro" id="IPR036259">
    <property type="entry name" value="MFS_trans_sf"/>
</dbReference>
<dbReference type="InterPro" id="IPR011701">
    <property type="entry name" value="MFS"/>
</dbReference>
<evidence type="ECO:0000256" key="9">
    <source>
        <dbReference type="ARBA" id="ARBA00044878"/>
    </source>
</evidence>
<comment type="subunit">
    <text evidence="24">Homodimer. Interacts with lysosomal protein GLMP (via lumenal domain); the interaction starts while both proteins are still in the endoplasmic reticulum and is required for stabilization of MFSD1 in lysosomes but has no direct effect on its targeting to lysosomes or transporter activity.</text>
</comment>
<comment type="catalytic activity">
    <reaction evidence="8">
        <text>L-lysyl-L-alanine(out) = L-lysyl-L-alanine(in)</text>
        <dbReference type="Rhea" id="RHEA:79399"/>
        <dbReference type="ChEBI" id="CHEBI:229954"/>
    </reaction>
</comment>
<dbReference type="EMBL" id="WIXP02000002">
    <property type="protein sequence ID" value="KAF6215189.1"/>
    <property type="molecule type" value="Genomic_DNA"/>
</dbReference>
<evidence type="ECO:0000259" key="26">
    <source>
        <dbReference type="PROSITE" id="PS50850"/>
    </source>
</evidence>
<organism evidence="27 28">
    <name type="scientific">Apolygus lucorum</name>
    <name type="common">Small green plant bug</name>
    <name type="synonym">Lygocoris lucorum</name>
    <dbReference type="NCBI Taxonomy" id="248454"/>
    <lineage>
        <taxon>Eukaryota</taxon>
        <taxon>Metazoa</taxon>
        <taxon>Ecdysozoa</taxon>
        <taxon>Arthropoda</taxon>
        <taxon>Hexapoda</taxon>
        <taxon>Insecta</taxon>
        <taxon>Pterygota</taxon>
        <taxon>Neoptera</taxon>
        <taxon>Paraneoptera</taxon>
        <taxon>Hemiptera</taxon>
        <taxon>Heteroptera</taxon>
        <taxon>Panheteroptera</taxon>
        <taxon>Cimicomorpha</taxon>
        <taxon>Miridae</taxon>
        <taxon>Mirini</taxon>
        <taxon>Apolygus</taxon>
    </lineage>
</organism>
<evidence type="ECO:0000256" key="1">
    <source>
        <dbReference type="ARBA" id="ARBA00004155"/>
    </source>
</evidence>
<dbReference type="Proteomes" id="UP000466442">
    <property type="component" value="Unassembled WGS sequence"/>
</dbReference>
<evidence type="ECO:0000256" key="3">
    <source>
        <dbReference type="ARBA" id="ARBA00022448"/>
    </source>
</evidence>
<name>A0A8S9Y378_APOLU</name>
<comment type="similarity">
    <text evidence="2">Belongs to the major facilitator superfamily.</text>
</comment>
<evidence type="ECO:0000256" key="15">
    <source>
        <dbReference type="ARBA" id="ARBA00044899"/>
    </source>
</evidence>
<evidence type="ECO:0000256" key="13">
    <source>
        <dbReference type="ARBA" id="ARBA00044893"/>
    </source>
</evidence>
<protein>
    <recommendedName>
        <fullName evidence="21">Lysosomal dipeptide transporter MFSD1</fullName>
    </recommendedName>
    <alternativeName>
        <fullName evidence="22">Major facilitator superfamily domain-containing protein 1</fullName>
    </alternativeName>
</protein>
<evidence type="ECO:0000256" key="4">
    <source>
        <dbReference type="ARBA" id="ARBA00022692"/>
    </source>
</evidence>
<comment type="subcellular location">
    <subcellularLocation>
        <location evidence="1">Lysosome membrane</location>
        <topology evidence="1">Multi-pass membrane protein</topology>
    </subcellularLocation>
</comment>
<evidence type="ECO:0000313" key="28">
    <source>
        <dbReference type="Proteomes" id="UP000466442"/>
    </source>
</evidence>
<evidence type="ECO:0000256" key="23">
    <source>
        <dbReference type="ARBA" id="ARBA00045709"/>
    </source>
</evidence>
<keyword evidence="3" id="KW-0813">Transport</keyword>
<keyword evidence="4 25" id="KW-0812">Transmembrane</keyword>
<keyword evidence="7" id="KW-0458">Lysosome</keyword>
<proteinExistence type="inferred from homology"/>
<evidence type="ECO:0000256" key="14">
    <source>
        <dbReference type="ARBA" id="ARBA00044898"/>
    </source>
</evidence>
<evidence type="ECO:0000256" key="25">
    <source>
        <dbReference type="SAM" id="Phobius"/>
    </source>
</evidence>
<comment type="catalytic activity">
    <reaction evidence="18">
        <text>L-histidyl-L-alpha-amino acid(out) = L-histidyl-L-alpha-amino acid(in)</text>
        <dbReference type="Rhea" id="RHEA:79379"/>
        <dbReference type="ChEBI" id="CHEBI:229964"/>
    </reaction>
</comment>
<evidence type="ECO:0000256" key="10">
    <source>
        <dbReference type="ARBA" id="ARBA00044881"/>
    </source>
</evidence>
<dbReference type="GO" id="GO:0022857">
    <property type="term" value="F:transmembrane transporter activity"/>
    <property type="evidence" value="ECO:0007669"/>
    <property type="project" value="InterPro"/>
</dbReference>
<comment type="catalytic activity">
    <reaction evidence="11">
        <text>L-alpha-aminoacyl-L-histidine(out) = L-alpha-aminoacyl-L-histidine(in)</text>
        <dbReference type="Rhea" id="RHEA:79375"/>
        <dbReference type="ChEBI" id="CHEBI:229967"/>
    </reaction>
</comment>
<evidence type="ECO:0000256" key="18">
    <source>
        <dbReference type="ARBA" id="ARBA00044912"/>
    </source>
</evidence>
<comment type="catalytic activity">
    <reaction evidence="14">
        <text>L-aspartyl-L-lysine(out) = L-aspartyl-L-lysine(in)</text>
        <dbReference type="Rhea" id="RHEA:79411"/>
        <dbReference type="ChEBI" id="CHEBI:229953"/>
    </reaction>
</comment>
<dbReference type="SUPFAM" id="SSF103473">
    <property type="entry name" value="MFS general substrate transporter"/>
    <property type="match status" value="1"/>
</dbReference>
<evidence type="ECO:0000256" key="17">
    <source>
        <dbReference type="ARBA" id="ARBA00044903"/>
    </source>
</evidence>
<dbReference type="Pfam" id="PF07690">
    <property type="entry name" value="MFS_1"/>
    <property type="match status" value="1"/>
</dbReference>
<comment type="caution">
    <text evidence="27">The sequence shown here is derived from an EMBL/GenBank/DDBJ whole genome shotgun (WGS) entry which is preliminary data.</text>
</comment>
<comment type="catalytic activity">
    <reaction evidence="15">
        <text>L-arginyl-L-alpha-amino acid(out) = L-arginyl-L-alpha-amino acid(in)</text>
        <dbReference type="Rhea" id="RHEA:79371"/>
        <dbReference type="ChEBI" id="CHEBI:84315"/>
    </reaction>
</comment>
<comment type="catalytic activity">
    <reaction evidence="13">
        <text>L-alpha-aminoacyl-L-lysine(out) = L-alpha-aminoacyl-L-lysine(in)</text>
        <dbReference type="Rhea" id="RHEA:79383"/>
        <dbReference type="ChEBI" id="CHEBI:229966"/>
    </reaction>
</comment>
<feature type="transmembrane region" description="Helical" evidence="25">
    <location>
        <begin position="24"/>
        <end position="43"/>
    </location>
</feature>
<accession>A0A8S9Y378</accession>
<comment type="catalytic activity">
    <reaction evidence="20">
        <text>L-lysyl-glycine(out) = L-lysyl-glycine(in)</text>
        <dbReference type="Rhea" id="RHEA:79407"/>
        <dbReference type="ChEBI" id="CHEBI:191202"/>
    </reaction>
</comment>
<evidence type="ECO:0000256" key="7">
    <source>
        <dbReference type="ARBA" id="ARBA00023228"/>
    </source>
</evidence>
<dbReference type="GO" id="GO:0005765">
    <property type="term" value="C:lysosomal membrane"/>
    <property type="evidence" value="ECO:0007669"/>
    <property type="project" value="UniProtKB-SubCell"/>
</dbReference>
<sequence>MVYFVSAVASPILGYVVDRTGWNVFWVFIATLGTIGAHSLLAFTYLDPYYAIVLLGLAYSMCASALWPMISLVVPEYQLGSAYGVAQALQNLGLAVSTQLAGVVVDAGGYLLLEMFFLGWLFVALIVTLVMWIHDTRNTGILNMTVAQRDLYEIQKSPSMQQVLITEDVLDAASNELNEPQSEQDIRTDISPSWEKLIYLPTSTEL</sequence>
<comment type="catalytic activity">
    <reaction evidence="12">
        <text>L-lysyl-L-alpha-amino acid(out) = L-lysyl-L-alpha-amino acid(in)</text>
        <dbReference type="Rhea" id="RHEA:79387"/>
        <dbReference type="ChEBI" id="CHEBI:229965"/>
    </reaction>
</comment>
<evidence type="ECO:0000256" key="22">
    <source>
        <dbReference type="ARBA" id="ARBA00045018"/>
    </source>
</evidence>
<gene>
    <name evidence="27" type="ORF">GE061_009941</name>
</gene>
<evidence type="ECO:0000256" key="8">
    <source>
        <dbReference type="ARBA" id="ARBA00044876"/>
    </source>
</evidence>
<evidence type="ECO:0000256" key="11">
    <source>
        <dbReference type="ARBA" id="ARBA00044884"/>
    </source>
</evidence>
<evidence type="ECO:0000256" key="5">
    <source>
        <dbReference type="ARBA" id="ARBA00022989"/>
    </source>
</evidence>
<evidence type="ECO:0000256" key="20">
    <source>
        <dbReference type="ARBA" id="ARBA00044924"/>
    </source>
</evidence>
<reference evidence="27" key="1">
    <citation type="journal article" date="2021" name="Mol. Ecol. Resour.">
        <title>Apolygus lucorum genome provides insights into omnivorousness and mesophyll feeding.</title>
        <authorList>
            <person name="Liu Y."/>
            <person name="Liu H."/>
            <person name="Wang H."/>
            <person name="Huang T."/>
            <person name="Liu B."/>
            <person name="Yang B."/>
            <person name="Yin L."/>
            <person name="Li B."/>
            <person name="Zhang Y."/>
            <person name="Zhang S."/>
            <person name="Jiang F."/>
            <person name="Zhang X."/>
            <person name="Ren Y."/>
            <person name="Wang B."/>
            <person name="Wang S."/>
            <person name="Lu Y."/>
            <person name="Wu K."/>
            <person name="Fan W."/>
            <person name="Wang G."/>
        </authorList>
    </citation>
    <scope>NUCLEOTIDE SEQUENCE</scope>
    <source>
        <strain evidence="27">12Hb</strain>
    </source>
</reference>
<comment type="catalytic activity">
    <reaction evidence="16">
        <text>L-lysyl-L-lysine(out) = L-lysyl-L-lysine(in)</text>
        <dbReference type="Rhea" id="RHEA:79403"/>
        <dbReference type="ChEBI" id="CHEBI:229956"/>
    </reaction>
</comment>
<dbReference type="InterPro" id="IPR052187">
    <property type="entry name" value="MFSD1"/>
</dbReference>
<evidence type="ECO:0000256" key="2">
    <source>
        <dbReference type="ARBA" id="ARBA00008335"/>
    </source>
</evidence>
<evidence type="ECO:0000256" key="12">
    <source>
        <dbReference type="ARBA" id="ARBA00044891"/>
    </source>
</evidence>
<comment type="catalytic activity">
    <reaction evidence="9">
        <text>L-histidyl-glycine(out) = L-histidyl-glycine(in)</text>
        <dbReference type="Rhea" id="RHEA:79395"/>
        <dbReference type="ChEBI" id="CHEBI:229957"/>
    </reaction>
</comment>
<dbReference type="OrthoDB" id="424834at2759"/>
<feature type="transmembrane region" description="Helical" evidence="25">
    <location>
        <begin position="110"/>
        <end position="133"/>
    </location>
</feature>
<dbReference type="PANTHER" id="PTHR23512:SF3">
    <property type="entry name" value="MAJOR FACILITATOR SUPERFAMILY DOMAIN-CONTAINING PROTEIN 1"/>
    <property type="match status" value="1"/>
</dbReference>
<dbReference type="Gene3D" id="1.20.1250.20">
    <property type="entry name" value="MFS general substrate transporter like domains"/>
    <property type="match status" value="1"/>
</dbReference>
<comment type="catalytic activity">
    <reaction evidence="19">
        <text>L-alanyl-L-lysine(out) = L-alanyl-L-lysine(in)</text>
        <dbReference type="Rhea" id="RHEA:79415"/>
        <dbReference type="ChEBI" id="CHEBI:192470"/>
    </reaction>
</comment>
<dbReference type="PANTHER" id="PTHR23512">
    <property type="entry name" value="MAJOR FACILITATOR SUPERFAMILY DOMAIN-CONTAINING PROTEIN 1"/>
    <property type="match status" value="1"/>
</dbReference>
<evidence type="ECO:0000313" key="27">
    <source>
        <dbReference type="EMBL" id="KAF6215189.1"/>
    </source>
</evidence>
<evidence type="ECO:0000256" key="21">
    <source>
        <dbReference type="ARBA" id="ARBA00044985"/>
    </source>
</evidence>
<dbReference type="AlphaFoldDB" id="A0A8S9Y378"/>
<keyword evidence="5 25" id="KW-1133">Transmembrane helix</keyword>
<keyword evidence="6 25" id="KW-0472">Membrane</keyword>
<keyword evidence="28" id="KW-1185">Reference proteome</keyword>
<evidence type="ECO:0000256" key="19">
    <source>
        <dbReference type="ARBA" id="ARBA00044919"/>
    </source>
</evidence>